<accession>A0ACC0DNV1</accession>
<dbReference type="Proteomes" id="UP001060170">
    <property type="component" value="Chromosome 18"/>
</dbReference>
<reference evidence="2" key="1">
    <citation type="journal article" date="2018" name="BMC Genomics">
        <title>Genomic insights into host adaptation between the wheat stripe rust pathogen (Puccinia striiformis f. sp. tritici) and the barley stripe rust pathogen (Puccinia striiformis f. sp. hordei).</title>
        <authorList>
            <person name="Xia C."/>
            <person name="Wang M."/>
            <person name="Yin C."/>
            <person name="Cornejo O.E."/>
            <person name="Hulbert S.H."/>
            <person name="Chen X."/>
        </authorList>
    </citation>
    <scope>NUCLEOTIDE SEQUENCE [LARGE SCALE GENOMIC DNA]</scope>
    <source>
        <strain evidence="2">93-210</strain>
    </source>
</reference>
<evidence type="ECO:0000313" key="1">
    <source>
        <dbReference type="EMBL" id="KAI7935777.1"/>
    </source>
</evidence>
<proteinExistence type="predicted"/>
<comment type="caution">
    <text evidence="1">The sequence shown here is derived from an EMBL/GenBank/DDBJ whole genome shotgun (WGS) entry which is preliminary data.</text>
</comment>
<reference evidence="1 2" key="3">
    <citation type="journal article" date="2022" name="Microbiol. Spectr.">
        <title>Folding features and dynamics of 3D genome architecture in plant fungal pathogens.</title>
        <authorList>
            <person name="Xia C."/>
        </authorList>
    </citation>
    <scope>NUCLEOTIDE SEQUENCE [LARGE SCALE GENOMIC DNA]</scope>
    <source>
        <strain evidence="1 2">93-210</strain>
    </source>
</reference>
<keyword evidence="2" id="KW-1185">Reference proteome</keyword>
<reference evidence="2" key="2">
    <citation type="journal article" date="2018" name="Mol. Plant Microbe Interact.">
        <title>Genome sequence resources for the wheat stripe rust pathogen (Puccinia striiformis f. sp. tritici) and the barley stripe rust pathogen (Puccinia striiformis f. sp. hordei).</title>
        <authorList>
            <person name="Xia C."/>
            <person name="Wang M."/>
            <person name="Yin C."/>
            <person name="Cornejo O.E."/>
            <person name="Hulbert S.H."/>
            <person name="Chen X."/>
        </authorList>
    </citation>
    <scope>NUCLEOTIDE SEQUENCE [LARGE SCALE GENOMIC DNA]</scope>
    <source>
        <strain evidence="2">93-210</strain>
    </source>
</reference>
<gene>
    <name evidence="1" type="ORF">MJO28_016648</name>
</gene>
<protein>
    <submittedName>
        <fullName evidence="1">Uncharacterized protein</fullName>
    </submittedName>
</protein>
<evidence type="ECO:0000313" key="2">
    <source>
        <dbReference type="Proteomes" id="UP001060170"/>
    </source>
</evidence>
<organism evidence="1 2">
    <name type="scientific">Puccinia striiformis f. sp. tritici</name>
    <dbReference type="NCBI Taxonomy" id="168172"/>
    <lineage>
        <taxon>Eukaryota</taxon>
        <taxon>Fungi</taxon>
        <taxon>Dikarya</taxon>
        <taxon>Basidiomycota</taxon>
        <taxon>Pucciniomycotina</taxon>
        <taxon>Pucciniomycetes</taxon>
        <taxon>Pucciniales</taxon>
        <taxon>Pucciniaceae</taxon>
        <taxon>Puccinia</taxon>
    </lineage>
</organism>
<sequence length="104" mass="11294">MAREVVGFIDDTDTRRDKTQADDGTQHQLKQQVAQGDLIADRLSSFLITQQDNSSVALGLIVCRDPPTTTSEPWSRGLDSAMPRWPGLNHKYGSIGGAAPGMKP</sequence>
<dbReference type="EMBL" id="CM045882">
    <property type="protein sequence ID" value="KAI7935777.1"/>
    <property type="molecule type" value="Genomic_DNA"/>
</dbReference>
<name>A0ACC0DNV1_9BASI</name>